<dbReference type="PRINTS" id="PR00508">
    <property type="entry name" value="S21N4MTFRASE"/>
</dbReference>
<gene>
    <name evidence="10" type="ORF">UFOVP25_20</name>
</gene>
<evidence type="ECO:0000256" key="2">
    <source>
        <dbReference type="ARBA" id="ARBA00012185"/>
    </source>
</evidence>
<keyword evidence="5" id="KW-0949">S-adenosyl-L-methionine</keyword>
<evidence type="ECO:0000313" key="10">
    <source>
        <dbReference type="EMBL" id="CAB4121751.1"/>
    </source>
</evidence>
<dbReference type="InterPro" id="IPR029063">
    <property type="entry name" value="SAM-dependent_MTases_sf"/>
</dbReference>
<evidence type="ECO:0000256" key="8">
    <source>
        <dbReference type="ARBA" id="ARBA00049120"/>
    </source>
</evidence>
<keyword evidence="4" id="KW-0808">Transferase</keyword>
<dbReference type="Gene3D" id="3.40.50.150">
    <property type="entry name" value="Vaccinia Virus protein VP39"/>
    <property type="match status" value="1"/>
</dbReference>
<evidence type="ECO:0000259" key="9">
    <source>
        <dbReference type="Pfam" id="PF01555"/>
    </source>
</evidence>
<accession>A0A6J5KJG6</accession>
<dbReference type="EC" id="2.1.1.113" evidence="2"/>
<feature type="domain" description="DNA methylase N-4/N-6" evidence="9">
    <location>
        <begin position="23"/>
        <end position="300"/>
    </location>
</feature>
<dbReference type="PROSITE" id="PS00093">
    <property type="entry name" value="N4_MTASE"/>
    <property type="match status" value="1"/>
</dbReference>
<evidence type="ECO:0000256" key="3">
    <source>
        <dbReference type="ARBA" id="ARBA00022603"/>
    </source>
</evidence>
<evidence type="ECO:0000256" key="6">
    <source>
        <dbReference type="ARBA" id="ARBA00022747"/>
    </source>
</evidence>
<dbReference type="InterPro" id="IPR001091">
    <property type="entry name" value="RM_Methyltransferase"/>
</dbReference>
<dbReference type="InterPro" id="IPR002941">
    <property type="entry name" value="DNA_methylase_N4/N6"/>
</dbReference>
<dbReference type="GO" id="GO:0009307">
    <property type="term" value="P:DNA restriction-modification system"/>
    <property type="evidence" value="ECO:0007669"/>
    <property type="project" value="UniProtKB-KW"/>
</dbReference>
<dbReference type="GO" id="GO:0015667">
    <property type="term" value="F:site-specific DNA-methyltransferase (cytosine-N4-specific) activity"/>
    <property type="evidence" value="ECO:0007669"/>
    <property type="project" value="UniProtKB-EC"/>
</dbReference>
<protein>
    <recommendedName>
        <fullName evidence="2">site-specific DNA-methyltransferase (cytosine-N(4)-specific)</fullName>
        <ecNumber evidence="2">2.1.1.113</ecNumber>
    </recommendedName>
</protein>
<evidence type="ECO:0000256" key="1">
    <source>
        <dbReference type="ARBA" id="ARBA00010203"/>
    </source>
</evidence>
<dbReference type="InterPro" id="IPR017985">
    <property type="entry name" value="MeTrfase_CN4_CS"/>
</dbReference>
<keyword evidence="6" id="KW-0680">Restriction system</keyword>
<organism evidence="10">
    <name type="scientific">uncultured Caudovirales phage</name>
    <dbReference type="NCBI Taxonomy" id="2100421"/>
    <lineage>
        <taxon>Viruses</taxon>
        <taxon>Duplodnaviria</taxon>
        <taxon>Heunggongvirae</taxon>
        <taxon>Uroviricota</taxon>
        <taxon>Caudoviricetes</taxon>
        <taxon>Peduoviridae</taxon>
        <taxon>Maltschvirus</taxon>
        <taxon>Maltschvirus maltsch</taxon>
    </lineage>
</organism>
<proteinExistence type="inferred from homology"/>
<evidence type="ECO:0000256" key="7">
    <source>
        <dbReference type="ARBA" id="ARBA00023125"/>
    </source>
</evidence>
<dbReference type="SUPFAM" id="SSF53335">
    <property type="entry name" value="S-adenosyl-L-methionine-dependent methyltransferases"/>
    <property type="match status" value="1"/>
</dbReference>
<reference evidence="10" key="1">
    <citation type="submission" date="2020-04" db="EMBL/GenBank/DDBJ databases">
        <authorList>
            <person name="Chiriac C."/>
            <person name="Salcher M."/>
            <person name="Ghai R."/>
            <person name="Kavagutti S V."/>
        </authorList>
    </citation>
    <scope>NUCLEOTIDE SEQUENCE</scope>
</reference>
<evidence type="ECO:0000256" key="5">
    <source>
        <dbReference type="ARBA" id="ARBA00022691"/>
    </source>
</evidence>
<comment type="catalytic activity">
    <reaction evidence="8">
        <text>a 2'-deoxycytidine in DNA + S-adenosyl-L-methionine = an N(4)-methyl-2'-deoxycytidine in DNA + S-adenosyl-L-homocysteine + H(+)</text>
        <dbReference type="Rhea" id="RHEA:16857"/>
        <dbReference type="Rhea" id="RHEA-COMP:11369"/>
        <dbReference type="Rhea" id="RHEA-COMP:13674"/>
        <dbReference type="ChEBI" id="CHEBI:15378"/>
        <dbReference type="ChEBI" id="CHEBI:57856"/>
        <dbReference type="ChEBI" id="CHEBI:59789"/>
        <dbReference type="ChEBI" id="CHEBI:85452"/>
        <dbReference type="ChEBI" id="CHEBI:137933"/>
        <dbReference type="EC" id="2.1.1.113"/>
    </reaction>
</comment>
<keyword evidence="3 10" id="KW-0489">Methyltransferase</keyword>
<dbReference type="EMBL" id="LR796153">
    <property type="protein sequence ID" value="CAB4121751.1"/>
    <property type="molecule type" value="Genomic_DNA"/>
</dbReference>
<keyword evidence="7" id="KW-0238">DNA-binding</keyword>
<name>A0A6J5KJG6_9CAUD</name>
<dbReference type="Pfam" id="PF01555">
    <property type="entry name" value="N6_N4_Mtase"/>
    <property type="match status" value="1"/>
</dbReference>
<comment type="similarity">
    <text evidence="1">Belongs to the N(4)/N(6)-methyltransferase family. N(4) subfamily.</text>
</comment>
<dbReference type="GO" id="GO:0008170">
    <property type="term" value="F:N-methyltransferase activity"/>
    <property type="evidence" value="ECO:0007669"/>
    <property type="project" value="InterPro"/>
</dbReference>
<dbReference type="GO" id="GO:0032259">
    <property type="term" value="P:methylation"/>
    <property type="evidence" value="ECO:0007669"/>
    <property type="project" value="UniProtKB-KW"/>
</dbReference>
<dbReference type="GO" id="GO:0003677">
    <property type="term" value="F:DNA binding"/>
    <property type="evidence" value="ECO:0007669"/>
    <property type="project" value="UniProtKB-KW"/>
</dbReference>
<evidence type="ECO:0000256" key="4">
    <source>
        <dbReference type="ARBA" id="ARBA00022679"/>
    </source>
</evidence>
<sequence>MLNKIHQEPCLDTLKRMPSNYLDCVITSPPYWQLRDYGYPEQWGLEPTYNEYLEHLWEMMDEIYRVLKPSGTVWVNLGDTYARGNRTKDGDNHSVSNAKELSIEPKTKPNYYGLNKCLLLLPHRFAIGCIDRGWIIRNDIIWAKRNGMPESITDRFSKKHEYFFFMVKSEKYFFDLDAIRSKHIHGNDKRNDGNRHEYKEGVKSQNNKMLATNAVSFNPLGKNPGSVSDFWDIPTKPSSNEHYAAYNDELLKKPILAGCPVGGIVYDPFMGTGSTAEIALRTDRNYIGSEMSIDYCKIAEQRLLPYKQQQKLF</sequence>